<evidence type="ECO:0000313" key="4">
    <source>
        <dbReference type="Proteomes" id="UP000637578"/>
    </source>
</evidence>
<feature type="signal peptide" evidence="1">
    <location>
        <begin position="1"/>
        <end position="26"/>
    </location>
</feature>
<dbReference type="PANTHER" id="PTHR46825">
    <property type="entry name" value="D-ALANYL-D-ALANINE-CARBOXYPEPTIDASE/ENDOPEPTIDASE AMPH"/>
    <property type="match status" value="1"/>
</dbReference>
<sequence length="389" mass="41833">MRLRPLAAVGALLVAAGLLVAPTATATTATTQETGLAQVDRAILQKIADEAVRGAPPGVIVRVDDRRQGTIRVRSGLADLDTGRPVTPNSHYRVGSITKTFTAVVVLQLVHEGHLSLDDKVDKILPGMVRGSDKIAVRHLLNHTNGLYTIPDTELAKRMLSDPKQPTTAADLVAYGNRKGAAPSPDGSWGFEPGTKQVYNNLAFNVLGLIAEKVTGQSLTSLYQQRILRPLHLHGTSLPSTHQLPRPHARGYTEWKQWDVPFGDFTDWHPSWGGAAGGIVSTTKDLNRFYRALVQGRLLPPQLLKEMRTPFSGPSHLGKYGFALAIEDLSCGVTVNGHGGGVPGFESLSLTSQDGSRQISVSVNYLGDGPRSPAVVTAFHNLRQKTFCG</sequence>
<reference evidence="3" key="1">
    <citation type="journal article" date="2014" name="Int. J. Syst. Evol. Microbiol.">
        <title>Complete genome sequence of Corynebacterium casei LMG S-19264T (=DSM 44701T), isolated from a smear-ripened cheese.</title>
        <authorList>
            <consortium name="US DOE Joint Genome Institute (JGI-PGF)"/>
            <person name="Walter F."/>
            <person name="Albersmeier A."/>
            <person name="Kalinowski J."/>
            <person name="Ruckert C."/>
        </authorList>
    </citation>
    <scope>NUCLEOTIDE SEQUENCE</scope>
    <source>
        <strain evidence="3">CGMCC 4.5737</strain>
    </source>
</reference>
<dbReference type="GO" id="GO:0016787">
    <property type="term" value="F:hydrolase activity"/>
    <property type="evidence" value="ECO:0007669"/>
    <property type="project" value="UniProtKB-KW"/>
</dbReference>
<keyword evidence="1" id="KW-0732">Signal</keyword>
<dbReference type="Pfam" id="PF00144">
    <property type="entry name" value="Beta-lactamase"/>
    <property type="match status" value="1"/>
</dbReference>
<dbReference type="InterPro" id="IPR001466">
    <property type="entry name" value="Beta-lactam-related"/>
</dbReference>
<feature type="domain" description="Beta-lactamase-related" evidence="2">
    <location>
        <begin position="56"/>
        <end position="350"/>
    </location>
</feature>
<dbReference type="SUPFAM" id="SSF56601">
    <property type="entry name" value="beta-lactamase/transpeptidase-like"/>
    <property type="match status" value="1"/>
</dbReference>
<comment type="caution">
    <text evidence="3">The sequence shown here is derived from an EMBL/GenBank/DDBJ whole genome shotgun (WGS) entry which is preliminary data.</text>
</comment>
<dbReference type="Gene3D" id="3.40.710.10">
    <property type="entry name" value="DD-peptidase/beta-lactamase superfamily"/>
    <property type="match status" value="1"/>
</dbReference>
<dbReference type="PANTHER" id="PTHR46825:SF7">
    <property type="entry name" value="D-ALANYL-D-ALANINE CARBOXYPEPTIDASE"/>
    <property type="match status" value="1"/>
</dbReference>
<organism evidence="3 4">
    <name type="scientific">Longimycelium tulufanense</name>
    <dbReference type="NCBI Taxonomy" id="907463"/>
    <lineage>
        <taxon>Bacteria</taxon>
        <taxon>Bacillati</taxon>
        <taxon>Actinomycetota</taxon>
        <taxon>Actinomycetes</taxon>
        <taxon>Pseudonocardiales</taxon>
        <taxon>Pseudonocardiaceae</taxon>
        <taxon>Longimycelium</taxon>
    </lineage>
</organism>
<accession>A0A8J3C6J3</accession>
<dbReference type="InterPro" id="IPR012338">
    <property type="entry name" value="Beta-lactam/transpept-like"/>
</dbReference>
<gene>
    <name evidence="3" type="ORF">GCM10012275_09920</name>
</gene>
<reference evidence="3" key="2">
    <citation type="submission" date="2020-09" db="EMBL/GenBank/DDBJ databases">
        <authorList>
            <person name="Sun Q."/>
            <person name="Zhou Y."/>
        </authorList>
    </citation>
    <scope>NUCLEOTIDE SEQUENCE</scope>
    <source>
        <strain evidence="3">CGMCC 4.5737</strain>
    </source>
</reference>
<dbReference type="Proteomes" id="UP000637578">
    <property type="component" value="Unassembled WGS sequence"/>
</dbReference>
<keyword evidence="4" id="KW-1185">Reference proteome</keyword>
<dbReference type="RefSeq" id="WP_189054380.1">
    <property type="nucleotide sequence ID" value="NZ_BMMK01000003.1"/>
</dbReference>
<proteinExistence type="predicted"/>
<evidence type="ECO:0000313" key="3">
    <source>
        <dbReference type="EMBL" id="GGM40958.1"/>
    </source>
</evidence>
<dbReference type="InterPro" id="IPR050491">
    <property type="entry name" value="AmpC-like"/>
</dbReference>
<keyword evidence="3" id="KW-0378">Hydrolase</keyword>
<name>A0A8J3C6J3_9PSEU</name>
<evidence type="ECO:0000259" key="2">
    <source>
        <dbReference type="Pfam" id="PF00144"/>
    </source>
</evidence>
<dbReference type="AlphaFoldDB" id="A0A8J3C6J3"/>
<dbReference type="EMBL" id="BMMK01000003">
    <property type="protein sequence ID" value="GGM40958.1"/>
    <property type="molecule type" value="Genomic_DNA"/>
</dbReference>
<protein>
    <submittedName>
        <fullName evidence="3">Serine hydrolase</fullName>
    </submittedName>
</protein>
<feature type="chain" id="PRO_5035225974" evidence="1">
    <location>
        <begin position="27"/>
        <end position="389"/>
    </location>
</feature>
<evidence type="ECO:0000256" key="1">
    <source>
        <dbReference type="SAM" id="SignalP"/>
    </source>
</evidence>